<evidence type="ECO:0000256" key="2">
    <source>
        <dbReference type="SAM" id="Phobius"/>
    </source>
</evidence>
<feature type="compositionally biased region" description="Gly residues" evidence="1">
    <location>
        <begin position="252"/>
        <end position="264"/>
    </location>
</feature>
<organism evidence="6">
    <name type="scientific">Soboliphyme baturini</name>
    <dbReference type="NCBI Taxonomy" id="241478"/>
    <lineage>
        <taxon>Eukaryota</taxon>
        <taxon>Metazoa</taxon>
        <taxon>Ecdysozoa</taxon>
        <taxon>Nematoda</taxon>
        <taxon>Enoplea</taxon>
        <taxon>Dorylaimia</taxon>
        <taxon>Dioctophymatida</taxon>
        <taxon>Dioctophymatoidea</taxon>
        <taxon>Soboliphymatidae</taxon>
        <taxon>Soboliphyme</taxon>
    </lineage>
</organism>
<evidence type="ECO:0000313" key="5">
    <source>
        <dbReference type="Proteomes" id="UP000270296"/>
    </source>
</evidence>
<dbReference type="SMART" id="SM00461">
    <property type="entry name" value="WH1"/>
    <property type="match status" value="1"/>
</dbReference>
<evidence type="ECO:0000259" key="3">
    <source>
        <dbReference type="PROSITE" id="PS50229"/>
    </source>
</evidence>
<feature type="region of interest" description="Disordered" evidence="1">
    <location>
        <begin position="305"/>
        <end position="327"/>
    </location>
</feature>
<feature type="transmembrane region" description="Helical" evidence="2">
    <location>
        <begin position="488"/>
        <end position="507"/>
    </location>
</feature>
<reference evidence="6" key="1">
    <citation type="submission" date="2016-06" db="UniProtKB">
        <authorList>
            <consortium name="WormBaseParasite"/>
        </authorList>
    </citation>
    <scope>IDENTIFICATION</scope>
</reference>
<sequence>MFSFCPRVYDEILNISLFFVFSEQAVINVHASVLVYDDAAKKWVPSGSSKQHGVSLVQILKNVQLSTFRVVGRKLQDHEVVINSLIGKSFKYSLSPSTFLQWRDQNVVYGLNFLNAEDASAFGTAMLSAVESMSATYGQVHAQNGFSTVSSAPNFRQLSGNNVTHLEVQDDNGDACRPVAQLQRRASQSSNASSGSTGSSVPNQSNVIYSSNIGPSSVCTGQQFAGATPSRAAPPAPPPAPPLQLQTASRSLGGGFGRGTGGSSSGSNPPAPPPLPPSDCGSSTSWQNSRPTNFAQALASAKLRKTCANEESKESKTAEISASGGHRFGALGSNSSIGGISAHSDIISEITATLAKRRMLQENATEPEVPSGSSLSSQEETLSSLPSLRSLSNGSTSASHLAVSPERNHPCRELAVASRHYLAKLAVRYVLWACKHFQCLRLLSTGPYAAVTVYKGSMAIKRDNEERVDDRKVLNDFLPRLKCLAPPTIVRCVFIFGTVVARFYAFLSSSRCRFV</sequence>
<name>A0A183IIK0_9BILA</name>
<protein>
    <submittedName>
        <fullName evidence="6">WH1 domain-containing protein</fullName>
    </submittedName>
</protein>
<dbReference type="Gene3D" id="2.30.29.30">
    <property type="entry name" value="Pleckstrin-homology domain (PH domain)/Phosphotyrosine-binding domain (PTB)"/>
    <property type="match status" value="1"/>
</dbReference>
<keyword evidence="2" id="KW-1133">Transmembrane helix</keyword>
<dbReference type="PROSITE" id="PS50229">
    <property type="entry name" value="WH1"/>
    <property type="match status" value="1"/>
</dbReference>
<dbReference type="InterPro" id="IPR000697">
    <property type="entry name" value="WH1/EVH1_dom"/>
</dbReference>
<dbReference type="PANTHER" id="PTHR11202:SF22">
    <property type="entry name" value="PROTEIN ENABLED"/>
    <property type="match status" value="1"/>
</dbReference>
<dbReference type="GO" id="GO:0017124">
    <property type="term" value="F:SH3 domain binding"/>
    <property type="evidence" value="ECO:0007669"/>
    <property type="project" value="TreeGrafter"/>
</dbReference>
<feature type="compositionally biased region" description="Pro residues" evidence="1">
    <location>
        <begin position="232"/>
        <end position="242"/>
    </location>
</feature>
<dbReference type="InterPro" id="IPR011993">
    <property type="entry name" value="PH-like_dom_sf"/>
</dbReference>
<accession>A0A183IIK0</accession>
<keyword evidence="2" id="KW-0472">Membrane</keyword>
<feature type="domain" description="WH1" evidence="3">
    <location>
        <begin position="18"/>
        <end position="133"/>
    </location>
</feature>
<keyword evidence="2" id="KW-0812">Transmembrane</keyword>
<keyword evidence="5" id="KW-1185">Reference proteome</keyword>
<dbReference type="Pfam" id="PF00568">
    <property type="entry name" value="WH1"/>
    <property type="match status" value="1"/>
</dbReference>
<reference evidence="4 5" key="2">
    <citation type="submission" date="2018-11" db="EMBL/GenBank/DDBJ databases">
        <authorList>
            <consortium name="Pathogen Informatics"/>
        </authorList>
    </citation>
    <scope>NUCLEOTIDE SEQUENCE [LARGE SCALE GENOMIC DNA]</scope>
</reference>
<dbReference type="SUPFAM" id="SSF50729">
    <property type="entry name" value="PH domain-like"/>
    <property type="match status" value="1"/>
</dbReference>
<feature type="region of interest" description="Disordered" evidence="1">
    <location>
        <begin position="220"/>
        <end position="290"/>
    </location>
</feature>
<dbReference type="AlphaFoldDB" id="A0A183IIK0"/>
<gene>
    <name evidence="4" type="ORF">SBAD_LOCUS3445</name>
</gene>
<dbReference type="EMBL" id="UZAM01007750">
    <property type="protein sequence ID" value="VDP01174.1"/>
    <property type="molecule type" value="Genomic_DNA"/>
</dbReference>
<dbReference type="Proteomes" id="UP000270296">
    <property type="component" value="Unassembled WGS sequence"/>
</dbReference>
<evidence type="ECO:0000313" key="4">
    <source>
        <dbReference type="EMBL" id="VDP01174.1"/>
    </source>
</evidence>
<feature type="compositionally biased region" description="Low complexity" evidence="1">
    <location>
        <begin position="186"/>
        <end position="205"/>
    </location>
</feature>
<evidence type="ECO:0000256" key="1">
    <source>
        <dbReference type="SAM" id="MobiDB-lite"/>
    </source>
</evidence>
<evidence type="ECO:0000313" key="6">
    <source>
        <dbReference type="WBParaSite" id="SBAD_0000360401-mRNA-1"/>
    </source>
</evidence>
<proteinExistence type="predicted"/>
<dbReference type="WBParaSite" id="SBAD_0000360401-mRNA-1">
    <property type="protein sequence ID" value="SBAD_0000360401-mRNA-1"/>
    <property type="gene ID" value="SBAD_0000360401"/>
</dbReference>
<feature type="compositionally biased region" description="Basic and acidic residues" evidence="1">
    <location>
        <begin position="307"/>
        <end position="317"/>
    </location>
</feature>
<dbReference type="OrthoDB" id="31170at2759"/>
<feature type="region of interest" description="Disordered" evidence="1">
    <location>
        <begin position="181"/>
        <end position="207"/>
    </location>
</feature>
<dbReference type="PANTHER" id="PTHR11202">
    <property type="entry name" value="SPROUTY-RELATED, EVH1 DOMAIN-CONTAINING PROTEIN FAMILY MEMBER"/>
    <property type="match status" value="1"/>
</dbReference>